<protein>
    <submittedName>
        <fullName evidence="1">Uncharacterized protein</fullName>
    </submittedName>
</protein>
<sequence length="169" mass="19133">MAVAFLIMAVLLTLGWFGYSHYQANHWLQRHQRQRNGHAAHGKGVSEERALRSAPVYETLEEVALHASHNVSAHHGEHPFHCVAIVSDSDSCTAQKALGQKRFLSAEAPTLPLPNCDKAQCQCHYQHFEDRRVPGTDRRARYGLSDELYGHFGETNRRARSKGRRLSDH</sequence>
<organism evidence="1 2">
    <name type="scientific">Shewanella jiangmenensis</name>
    <dbReference type="NCBI Taxonomy" id="2837387"/>
    <lineage>
        <taxon>Bacteria</taxon>
        <taxon>Pseudomonadati</taxon>
        <taxon>Pseudomonadota</taxon>
        <taxon>Gammaproteobacteria</taxon>
        <taxon>Alteromonadales</taxon>
        <taxon>Shewanellaceae</taxon>
        <taxon>Shewanella</taxon>
    </lineage>
</organism>
<evidence type="ECO:0000313" key="2">
    <source>
        <dbReference type="Proteomes" id="UP001195903"/>
    </source>
</evidence>
<proteinExistence type="predicted"/>
<dbReference type="RefSeq" id="WP_214506511.1">
    <property type="nucleotide sequence ID" value="NZ_JAHEPS010000002.1"/>
</dbReference>
<accession>A0ABS5V1H4</accession>
<comment type="caution">
    <text evidence="1">The sequence shown here is derived from an EMBL/GenBank/DDBJ whole genome shotgun (WGS) entry which is preliminary data.</text>
</comment>
<keyword evidence="2" id="KW-1185">Reference proteome</keyword>
<dbReference type="EMBL" id="JAHEPS010000002">
    <property type="protein sequence ID" value="MBT1444318.1"/>
    <property type="molecule type" value="Genomic_DNA"/>
</dbReference>
<reference evidence="1 2" key="1">
    <citation type="submission" date="2021-05" db="EMBL/GenBank/DDBJ databases">
        <title>Shewanella sp. JM162201.</title>
        <authorList>
            <person name="Xu S."/>
            <person name="Li A."/>
        </authorList>
    </citation>
    <scope>NUCLEOTIDE SEQUENCE [LARGE SCALE GENOMIC DNA]</scope>
    <source>
        <strain evidence="1 2">JM162201</strain>
    </source>
</reference>
<evidence type="ECO:0000313" key="1">
    <source>
        <dbReference type="EMBL" id="MBT1444318.1"/>
    </source>
</evidence>
<name>A0ABS5V1H4_9GAMM</name>
<dbReference type="Proteomes" id="UP001195903">
    <property type="component" value="Unassembled WGS sequence"/>
</dbReference>
<gene>
    <name evidence="1" type="ORF">KJI95_07235</name>
</gene>